<evidence type="ECO:0000259" key="10">
    <source>
        <dbReference type="Pfam" id="PF12719"/>
    </source>
</evidence>
<feature type="domain" description="Nuclear condensin complex subunit 3 C-terminal" evidence="10">
    <location>
        <begin position="672"/>
        <end position="911"/>
    </location>
</feature>
<feature type="compositionally biased region" description="Low complexity" evidence="9">
    <location>
        <begin position="1097"/>
        <end position="1108"/>
    </location>
</feature>
<feature type="compositionally biased region" description="Basic residues" evidence="9">
    <location>
        <begin position="105"/>
        <end position="117"/>
    </location>
</feature>
<comment type="subcellular location">
    <subcellularLocation>
        <location evidence="1">Chromosome</location>
    </subcellularLocation>
</comment>
<keyword evidence="7" id="KW-0131">Cell cycle</keyword>
<keyword evidence="6" id="KW-0226">DNA condensation</keyword>
<dbReference type="PANTHER" id="PTHR14418:SF5">
    <property type="entry name" value="CONDENSIN COMPLEX SUBUNIT 3"/>
    <property type="match status" value="1"/>
</dbReference>
<keyword evidence="12" id="KW-1185">Reference proteome</keyword>
<feature type="coiled-coil region" evidence="8">
    <location>
        <begin position="597"/>
        <end position="672"/>
    </location>
</feature>
<keyword evidence="5" id="KW-0498">Mitosis</keyword>
<feature type="compositionally biased region" description="Acidic residues" evidence="9">
    <location>
        <begin position="1085"/>
        <end position="1096"/>
    </location>
</feature>
<accession>A0A0V0R6A0</accession>
<evidence type="ECO:0000256" key="6">
    <source>
        <dbReference type="ARBA" id="ARBA00023067"/>
    </source>
</evidence>
<dbReference type="Proteomes" id="UP000054937">
    <property type="component" value="Unassembled WGS sequence"/>
</dbReference>
<evidence type="ECO:0000313" key="11">
    <source>
        <dbReference type="EMBL" id="KRX09749.1"/>
    </source>
</evidence>
<dbReference type="InParanoid" id="A0A0V0R6A0"/>
<dbReference type="OMA" id="FATRICC"/>
<evidence type="ECO:0000256" key="8">
    <source>
        <dbReference type="SAM" id="Coils"/>
    </source>
</evidence>
<protein>
    <submittedName>
        <fullName evidence="11">Armadillo-type fold</fullName>
    </submittedName>
</protein>
<evidence type="ECO:0000256" key="9">
    <source>
        <dbReference type="SAM" id="MobiDB-lite"/>
    </source>
</evidence>
<name>A0A0V0R6A0_PSEPJ</name>
<dbReference type="InterPro" id="IPR011989">
    <property type="entry name" value="ARM-like"/>
</dbReference>
<dbReference type="Gene3D" id="1.25.10.10">
    <property type="entry name" value="Leucine-rich Repeat Variant"/>
    <property type="match status" value="1"/>
</dbReference>
<dbReference type="GO" id="GO:0000796">
    <property type="term" value="C:condensin complex"/>
    <property type="evidence" value="ECO:0007669"/>
    <property type="project" value="InterPro"/>
</dbReference>
<dbReference type="GO" id="GO:0000793">
    <property type="term" value="C:condensed chromosome"/>
    <property type="evidence" value="ECO:0007669"/>
    <property type="project" value="TreeGrafter"/>
</dbReference>
<proteinExistence type="inferred from homology"/>
<feature type="region of interest" description="Disordered" evidence="9">
    <location>
        <begin position="1074"/>
        <end position="1143"/>
    </location>
</feature>
<dbReference type="SUPFAM" id="SSF48371">
    <property type="entry name" value="ARM repeat"/>
    <property type="match status" value="2"/>
</dbReference>
<dbReference type="GO" id="GO:0007076">
    <property type="term" value="P:mitotic chromosome condensation"/>
    <property type="evidence" value="ECO:0007669"/>
    <property type="project" value="InterPro"/>
</dbReference>
<gene>
    <name evidence="11" type="ORF">PPERSA_02621</name>
</gene>
<evidence type="ECO:0000256" key="7">
    <source>
        <dbReference type="ARBA" id="ARBA00023306"/>
    </source>
</evidence>
<comment type="caution">
    <text evidence="11">The sequence shown here is derived from an EMBL/GenBank/DDBJ whole genome shotgun (WGS) entry which is preliminary data.</text>
</comment>
<dbReference type="OrthoDB" id="301029at2759"/>
<organism evidence="11 12">
    <name type="scientific">Pseudocohnilembus persalinus</name>
    <name type="common">Ciliate</name>
    <dbReference type="NCBI Taxonomy" id="266149"/>
    <lineage>
        <taxon>Eukaryota</taxon>
        <taxon>Sar</taxon>
        <taxon>Alveolata</taxon>
        <taxon>Ciliophora</taxon>
        <taxon>Intramacronucleata</taxon>
        <taxon>Oligohymenophorea</taxon>
        <taxon>Scuticociliatia</taxon>
        <taxon>Philasterida</taxon>
        <taxon>Pseudocohnilembidae</taxon>
        <taxon>Pseudocohnilembus</taxon>
    </lineage>
</organism>
<dbReference type="AlphaFoldDB" id="A0A0V0R6A0"/>
<dbReference type="Pfam" id="PF12719">
    <property type="entry name" value="Cnd3"/>
    <property type="match status" value="1"/>
</dbReference>
<evidence type="ECO:0000256" key="4">
    <source>
        <dbReference type="ARBA" id="ARBA00022618"/>
    </source>
</evidence>
<feature type="region of interest" description="Disordered" evidence="9">
    <location>
        <begin position="92"/>
        <end position="117"/>
    </location>
</feature>
<sequence length="1158" mass="135511">MDKICEIFQEVQESASVTSKQIYALLDVFEQDKNIFLQGVENCYLKVIKNLLKAGKSNTQKFEKLAERLFAVAYNQYNSGDAENERIRDIEDEEEEEENQEQPIKKGRKKTKGKKNKRNTVTREEMFSLFQYFLEFFNEGLESPQLQIKIFCARIIFFLLKTVKSEDLAELLDEIIARNLITNIIGLLRDKRPSIKKIGIKISSYLQYLGVRDEVKDEIEVLRHEMLKIMCTDENDDVRNDAVTNLDLNDYTFPHLVRRVRDKSLNIRQTVFRKLIKEQVLIANLPQQADIYKLIYDGLGSRDQSVRDVCVRYLTLNFKLFKEDEEKFKEKMNLEFEEGEGEQVAQGDKTLTFKDIQILFKNFLSAFEIEKTLFYPHLYQIMEEMLKELIKTSVIEPDNFSLYLRELLGTKLNMNKTKNIQVEGCELFLLRVLCQMLQDPEEKKEIHSEVQATVEDYFPNGIDFCQVIMYFSEQEDLLAFHQCLLLAEMLINTDEAGRDTLQKTLQELCINMEYFEADLPDDDVHNDVYKSYDKQQLIKQQFTSAQYETPIIMNSNDLLFIIIRIFRKLIQDNTDFSTKILQLISDVKESLEKGEDEQDLSSELQENEARVQKLQNKINQLEEEVKKLKGKKGVQQQVYKLDQEKKETYEHLKKIKEETEELEAKISQISVKSLIISQALFMNCKVSMSEPLLGNLLKYFIVPKLDSNDDFIKANAAKAIALFVLTDKKLCEGYSEIYKDMLDLYEGGDNNNSLCQHIISIKSLIDFMMLYNFNNNQEIDVLEIVNQFTRIAFQGDLPMRTLAVEGLCKLLINEKIQEYDSVIASLMLLWFDADVIKSGGFKIVQILSAFFRKYLSLSYQNVCRFEQGLEIVLLTLISMKQDMALNSEYIGIDQNKSESILKILNISKNLISYEGVGDLYEGTNQTGPSERLFNFLAKKVSQGSEIFMKLFQQLILTFDFIQNAGIEKLSVVQKFFNLAFTEIENSRQNDKDTDKFSKNLELRLQQLKDDENQPEVTESYVDQQFQKINEQLQSTASHAAEFIKNLCTFNLIVDKKNNKQVDMQTADVEEIFEQYHPSSLRKDIQEEDDENEDISDNENNQSENQTQKQDQEEDDDNENLNQEDENEENEVEEEEEEKEEKRRIRRIRRIRRRYKQCG</sequence>
<keyword evidence="8" id="KW-0175">Coiled coil</keyword>
<reference evidence="11 12" key="1">
    <citation type="journal article" date="2015" name="Sci. Rep.">
        <title>Genome of the facultative scuticociliatosis pathogen Pseudocohnilembus persalinus provides insight into its virulence through horizontal gene transfer.</title>
        <authorList>
            <person name="Xiong J."/>
            <person name="Wang G."/>
            <person name="Cheng J."/>
            <person name="Tian M."/>
            <person name="Pan X."/>
            <person name="Warren A."/>
            <person name="Jiang C."/>
            <person name="Yuan D."/>
            <person name="Miao W."/>
        </authorList>
    </citation>
    <scope>NUCLEOTIDE SEQUENCE [LARGE SCALE GENOMIC DNA]</scope>
    <source>
        <strain evidence="11">36N120E</strain>
    </source>
</reference>
<dbReference type="EMBL" id="LDAU01000044">
    <property type="protein sequence ID" value="KRX09749.1"/>
    <property type="molecule type" value="Genomic_DNA"/>
</dbReference>
<evidence type="ECO:0000256" key="3">
    <source>
        <dbReference type="ARBA" id="ARBA00022454"/>
    </source>
</evidence>
<dbReference type="PANTHER" id="PTHR14418">
    <property type="entry name" value="CONDENSIN COMPLEX SUBUNIT 3-RELATED"/>
    <property type="match status" value="1"/>
</dbReference>
<comment type="similarity">
    <text evidence="2">Belongs to the CND3 (condensin subunit 3) family.</text>
</comment>
<evidence type="ECO:0000313" key="12">
    <source>
        <dbReference type="Proteomes" id="UP000054937"/>
    </source>
</evidence>
<keyword evidence="3" id="KW-0158">Chromosome</keyword>
<dbReference type="InterPro" id="IPR025977">
    <property type="entry name" value="Cnd3_C"/>
</dbReference>
<keyword evidence="4" id="KW-0132">Cell division</keyword>
<dbReference type="InterPro" id="IPR027165">
    <property type="entry name" value="CND3"/>
</dbReference>
<dbReference type="InterPro" id="IPR016024">
    <property type="entry name" value="ARM-type_fold"/>
</dbReference>
<evidence type="ECO:0000256" key="5">
    <source>
        <dbReference type="ARBA" id="ARBA00022776"/>
    </source>
</evidence>
<evidence type="ECO:0000256" key="1">
    <source>
        <dbReference type="ARBA" id="ARBA00004286"/>
    </source>
</evidence>
<feature type="compositionally biased region" description="Acidic residues" evidence="9">
    <location>
        <begin position="1111"/>
        <end position="1138"/>
    </location>
</feature>
<evidence type="ECO:0000256" key="2">
    <source>
        <dbReference type="ARBA" id="ARBA00006533"/>
    </source>
</evidence>
<dbReference type="GO" id="GO:0051301">
    <property type="term" value="P:cell division"/>
    <property type="evidence" value="ECO:0007669"/>
    <property type="project" value="UniProtKB-KW"/>
</dbReference>